<feature type="transmembrane region" description="Helical" evidence="1">
    <location>
        <begin position="12"/>
        <end position="38"/>
    </location>
</feature>
<keyword evidence="1" id="KW-1133">Transmembrane helix</keyword>
<name>A0AA42BKT9_9ALTE</name>
<feature type="transmembrane region" description="Helical" evidence="1">
    <location>
        <begin position="66"/>
        <end position="89"/>
    </location>
</feature>
<organism evidence="2 3">
    <name type="scientific">Opacimonas viscosa</name>
    <dbReference type="NCBI Taxonomy" id="2961944"/>
    <lineage>
        <taxon>Bacteria</taxon>
        <taxon>Pseudomonadati</taxon>
        <taxon>Pseudomonadota</taxon>
        <taxon>Gammaproteobacteria</taxon>
        <taxon>Alteromonadales</taxon>
        <taxon>Alteromonadaceae</taxon>
        <taxon>Opacimonas</taxon>
    </lineage>
</organism>
<comment type="caution">
    <text evidence="2">The sequence shown here is derived from an EMBL/GenBank/DDBJ whole genome shotgun (WGS) entry which is preliminary data.</text>
</comment>
<dbReference type="Proteomes" id="UP001165413">
    <property type="component" value="Unassembled WGS sequence"/>
</dbReference>
<dbReference type="PROSITE" id="PS51257">
    <property type="entry name" value="PROKAR_LIPOPROTEIN"/>
    <property type="match status" value="1"/>
</dbReference>
<dbReference type="RefSeq" id="WP_254099207.1">
    <property type="nucleotide sequence ID" value="NZ_JANATA010000005.1"/>
</dbReference>
<protein>
    <recommendedName>
        <fullName evidence="4">Lipoprotein</fullName>
    </recommendedName>
</protein>
<sequence length="113" mass="12310">MIRSIDKYQSKLLKKILSSGLVASCVFSIAGCIVMPAVDTTNVNRCEISSDRKTLRIYNAHDDAGLYFSVSGLILVPLTGVVSGTYVAINNIYNLGEERVVCGPLPKETKRKT</sequence>
<proteinExistence type="predicted"/>
<evidence type="ECO:0000313" key="2">
    <source>
        <dbReference type="EMBL" id="MCP3428138.1"/>
    </source>
</evidence>
<keyword evidence="1" id="KW-0472">Membrane</keyword>
<keyword evidence="3" id="KW-1185">Reference proteome</keyword>
<evidence type="ECO:0000313" key="3">
    <source>
        <dbReference type="Proteomes" id="UP001165413"/>
    </source>
</evidence>
<evidence type="ECO:0008006" key="4">
    <source>
        <dbReference type="Google" id="ProtNLM"/>
    </source>
</evidence>
<reference evidence="2" key="1">
    <citation type="submission" date="2022-07" db="EMBL/GenBank/DDBJ databases">
        <title>Characterization of the Novel Bacterium Alteromonas immobilis LMIT006 and Alteromonas gregis LMIT007.</title>
        <authorList>
            <person name="Lin X."/>
        </authorList>
    </citation>
    <scope>NUCLEOTIDE SEQUENCE</scope>
    <source>
        <strain evidence="2">LMIT007</strain>
    </source>
</reference>
<gene>
    <name evidence="2" type="ORF">NLF92_04175</name>
</gene>
<accession>A0AA42BKT9</accession>
<evidence type="ECO:0000256" key="1">
    <source>
        <dbReference type="SAM" id="Phobius"/>
    </source>
</evidence>
<keyword evidence="1" id="KW-0812">Transmembrane</keyword>
<dbReference type="EMBL" id="JANATA010000005">
    <property type="protein sequence ID" value="MCP3428138.1"/>
    <property type="molecule type" value="Genomic_DNA"/>
</dbReference>
<dbReference type="AlphaFoldDB" id="A0AA42BKT9"/>